<reference evidence="2" key="1">
    <citation type="submission" date="2015-07" db="EMBL/GenBank/DDBJ databases">
        <title>Whole genome sequence of an Ensifer adhaerens strain isolated from a cave pool in the Wind Cave National Park.</title>
        <authorList>
            <person name="Eng W.W.H."/>
            <person name="Gan H.M."/>
            <person name="Barton H.A."/>
            <person name="Savka M.A."/>
        </authorList>
    </citation>
    <scope>NUCLEOTIDE SEQUENCE [LARGE SCALE GENOMIC DNA]</scope>
    <source>
        <strain evidence="2">SD006</strain>
    </source>
</reference>
<evidence type="ECO:0000313" key="1">
    <source>
        <dbReference type="EMBL" id="KOF19011.1"/>
    </source>
</evidence>
<name>A0A0L8BWA1_ENSAD</name>
<dbReference type="OrthoDB" id="7058586at2"/>
<accession>A0A0L8BWA1</accession>
<dbReference type="EMBL" id="LGAP01000006">
    <property type="protein sequence ID" value="KOF19011.1"/>
    <property type="molecule type" value="Genomic_DNA"/>
</dbReference>
<evidence type="ECO:0008006" key="3">
    <source>
        <dbReference type="Google" id="ProtNLM"/>
    </source>
</evidence>
<dbReference type="AlphaFoldDB" id="A0A0L8BWA1"/>
<evidence type="ECO:0000313" key="2">
    <source>
        <dbReference type="Proteomes" id="UP000037425"/>
    </source>
</evidence>
<proteinExistence type="predicted"/>
<protein>
    <recommendedName>
        <fullName evidence="3">DUF2867 domain-containing protein</fullName>
    </recommendedName>
</protein>
<dbReference type="RefSeq" id="WP_053249348.1">
    <property type="nucleotide sequence ID" value="NZ_LGAP01000006.1"/>
</dbReference>
<comment type="caution">
    <text evidence="1">The sequence shown here is derived from an EMBL/GenBank/DDBJ whole genome shotgun (WGS) entry which is preliminary data.</text>
</comment>
<dbReference type="Proteomes" id="UP000037425">
    <property type="component" value="Unassembled WGS sequence"/>
</dbReference>
<dbReference type="PATRIC" id="fig|106592.7.peg.6729"/>
<dbReference type="Pfam" id="PF11066">
    <property type="entry name" value="DUF2867"/>
    <property type="match status" value="1"/>
</dbReference>
<gene>
    <name evidence="1" type="ORF">AC244_13035</name>
</gene>
<organism evidence="1 2">
    <name type="scientific">Ensifer adhaerens</name>
    <name type="common">Sinorhizobium morelense</name>
    <dbReference type="NCBI Taxonomy" id="106592"/>
    <lineage>
        <taxon>Bacteria</taxon>
        <taxon>Pseudomonadati</taxon>
        <taxon>Pseudomonadota</taxon>
        <taxon>Alphaproteobacteria</taxon>
        <taxon>Hyphomicrobiales</taxon>
        <taxon>Rhizobiaceae</taxon>
        <taxon>Sinorhizobium/Ensifer group</taxon>
        <taxon>Ensifer</taxon>
    </lineage>
</organism>
<sequence length="159" mass="17102">MKPRAATVVLPSPHLPDADWADRFELALNGKGLTAIEAAERSLGNSPAWVRGLLQFRNGLVSVIGLKTQAPEPGEYGLIGPFPVLSRSDDEVVLGFNDAHLDFRIVVDVRAGSAVNQIVGMTTLIRRHNTLGRVYLAGVMPFHKLIVPTLLAGVTRSGD</sequence>
<dbReference type="InterPro" id="IPR021295">
    <property type="entry name" value="DUF2867"/>
</dbReference>